<name>A0A3Q2P3S6_FUNHE</name>
<dbReference type="Gene3D" id="1.10.2000.10">
    <property type="entry name" value="Frizzled cysteine-rich domain"/>
    <property type="match status" value="6"/>
</dbReference>
<organism evidence="6 7">
    <name type="scientific">Fundulus heteroclitus</name>
    <name type="common">Killifish</name>
    <name type="synonym">Mummichog</name>
    <dbReference type="NCBI Taxonomy" id="8078"/>
    <lineage>
        <taxon>Eukaryota</taxon>
        <taxon>Metazoa</taxon>
        <taxon>Chordata</taxon>
        <taxon>Craniata</taxon>
        <taxon>Vertebrata</taxon>
        <taxon>Euteleostomi</taxon>
        <taxon>Actinopterygii</taxon>
        <taxon>Neopterygii</taxon>
        <taxon>Teleostei</taxon>
        <taxon>Neoteleostei</taxon>
        <taxon>Acanthomorphata</taxon>
        <taxon>Ovalentaria</taxon>
        <taxon>Atherinomorphae</taxon>
        <taxon>Cyprinodontiformes</taxon>
        <taxon>Fundulidae</taxon>
        <taxon>Fundulus</taxon>
    </lineage>
</organism>
<keyword evidence="2 3" id="KW-1015">Disulfide bond</keyword>
<dbReference type="Gene3D" id="1.10.238.10">
    <property type="entry name" value="EF-hand"/>
    <property type="match status" value="1"/>
</dbReference>
<dbReference type="Pfam" id="PF01392">
    <property type="entry name" value="Fz"/>
    <property type="match status" value="6"/>
</dbReference>
<feature type="domain" description="FZ" evidence="5">
    <location>
        <begin position="647"/>
        <end position="761"/>
    </location>
</feature>
<dbReference type="GO" id="GO:0042813">
    <property type="term" value="F:Wnt receptor activity"/>
    <property type="evidence" value="ECO:0007669"/>
    <property type="project" value="TreeGrafter"/>
</dbReference>
<dbReference type="SMART" id="SM00063">
    <property type="entry name" value="FRI"/>
    <property type="match status" value="6"/>
</dbReference>
<feature type="disulfide bond" evidence="3">
    <location>
        <begin position="490"/>
        <end position="514"/>
    </location>
</feature>
<feature type="disulfide bond" evidence="3">
    <location>
        <begin position="726"/>
        <end position="750"/>
    </location>
</feature>
<dbReference type="Ensembl" id="ENSFHET00000005123.1">
    <property type="protein sequence ID" value="ENSFHEP00000006662.1"/>
    <property type="gene ID" value="ENSFHEG00000007718.1"/>
</dbReference>
<keyword evidence="1" id="KW-0217">Developmental protein</keyword>
<comment type="caution">
    <text evidence="3">Lacks conserved residue(s) required for the propagation of feature annotation.</text>
</comment>
<evidence type="ECO:0000256" key="4">
    <source>
        <dbReference type="SAM" id="SignalP"/>
    </source>
</evidence>
<dbReference type="GO" id="GO:0060070">
    <property type="term" value="P:canonical Wnt signaling pathway"/>
    <property type="evidence" value="ECO:0007669"/>
    <property type="project" value="TreeGrafter"/>
</dbReference>
<dbReference type="InterPro" id="IPR011992">
    <property type="entry name" value="EF-hand-dom_pair"/>
</dbReference>
<dbReference type="PANTHER" id="PTHR11309">
    <property type="entry name" value="FRIZZLED"/>
    <property type="match status" value="1"/>
</dbReference>
<keyword evidence="7" id="KW-1185">Reference proteome</keyword>
<dbReference type="InterPro" id="IPR015526">
    <property type="entry name" value="Frizzled/SFRP"/>
</dbReference>
<evidence type="ECO:0000256" key="1">
    <source>
        <dbReference type="ARBA" id="ARBA00022473"/>
    </source>
</evidence>
<feature type="domain" description="FZ" evidence="5">
    <location>
        <begin position="294"/>
        <end position="403"/>
    </location>
</feature>
<feature type="domain" description="FZ" evidence="5">
    <location>
        <begin position="411"/>
        <end position="537"/>
    </location>
</feature>
<reference evidence="6" key="1">
    <citation type="submission" date="2025-08" db="UniProtKB">
        <authorList>
            <consortium name="Ensembl"/>
        </authorList>
    </citation>
    <scope>IDENTIFICATION</scope>
</reference>
<evidence type="ECO:0000256" key="2">
    <source>
        <dbReference type="ARBA" id="ARBA00023157"/>
    </source>
</evidence>
<dbReference type="GO" id="GO:0005886">
    <property type="term" value="C:plasma membrane"/>
    <property type="evidence" value="ECO:0007669"/>
    <property type="project" value="TreeGrafter"/>
</dbReference>
<feature type="disulfide bond" evidence="3">
    <location>
        <begin position="145"/>
        <end position="206"/>
    </location>
</feature>
<dbReference type="PANTHER" id="PTHR11309:SF97">
    <property type="entry name" value="SECRETED FRIZZLED-RELATED PROTEIN 3"/>
    <property type="match status" value="1"/>
</dbReference>
<dbReference type="STRING" id="8078.ENSFHEP00000006662"/>
<feature type="chain" id="PRO_5018588128" evidence="4">
    <location>
        <begin position="21"/>
        <end position="941"/>
    </location>
</feature>
<feature type="disulfide bond" evidence="3">
    <location>
        <begin position="652"/>
        <end position="713"/>
    </location>
</feature>
<feature type="disulfide bond" evidence="3">
    <location>
        <begin position="153"/>
        <end position="199"/>
    </location>
</feature>
<feature type="disulfide bond" evidence="3">
    <location>
        <begin position="97"/>
        <end position="121"/>
    </location>
</feature>
<dbReference type="InterPro" id="IPR020067">
    <property type="entry name" value="Frizzled_dom"/>
</dbReference>
<feature type="domain" description="FZ" evidence="5">
    <location>
        <begin position="529"/>
        <end position="655"/>
    </location>
</feature>
<accession>A0A3Q2P3S6</accession>
<dbReference type="AlphaFoldDB" id="A0A3Q2P3S6"/>
<feature type="domain" description="FZ" evidence="5">
    <location>
        <begin position="23"/>
        <end position="132"/>
    </location>
</feature>
<dbReference type="GeneTree" id="ENSGT00940000166686"/>
<feature type="disulfide bond" evidence="3">
    <location>
        <begin position="534"/>
        <end position="595"/>
    </location>
</feature>
<feature type="disulfide bond" evidence="3">
    <location>
        <begin position="219"/>
        <end position="243"/>
    </location>
</feature>
<evidence type="ECO:0000313" key="6">
    <source>
        <dbReference type="Ensembl" id="ENSFHEP00000006662.1"/>
    </source>
</evidence>
<feature type="disulfide bond" evidence="3">
    <location>
        <begin position="608"/>
        <end position="632"/>
    </location>
</feature>
<evidence type="ECO:0000313" key="7">
    <source>
        <dbReference type="Proteomes" id="UP000265000"/>
    </source>
</evidence>
<feature type="signal peptide" evidence="4">
    <location>
        <begin position="1"/>
        <end position="20"/>
    </location>
</feature>
<protein>
    <submittedName>
        <fullName evidence="6">Uncharacterized LOC105917773</fullName>
    </submittedName>
</protein>
<dbReference type="InterPro" id="IPR036790">
    <property type="entry name" value="Frizzled_dom_sf"/>
</dbReference>
<feature type="domain" description="FZ" evidence="5">
    <location>
        <begin position="140"/>
        <end position="254"/>
    </location>
</feature>
<feature type="disulfide bond" evidence="3">
    <location>
        <begin position="66"/>
        <end position="104"/>
    </location>
</feature>
<sequence length="941" mass="104929">MGLLFPGIACLLLFLQQVQAGRDDRTSCKPVTASFCQGLGYSSTPYPNGVQGFSLHQIGQMVETACSPHIATVMCRVVVPECGSENESQKKPCRALCEKVRRDCESTLRAKWLFWPIRLRCDSLPVSNCVQGQEISATEAPPATCQAITVRHCSDLPYRETILPNSLGHRTQDEAALEMQQFASLLRMDCSPHLKPFLCSVYIPKCVSAQPQPPCRSLCQQARSGCASLMSRTGFQWPESLKCESFTSESCEALPDSNHRSFLQTSDSEGSQSRPDVQRASRFSVFPQQVQPVKDDTSCKPVTSSFCQGVGYKSTRYPSGVQGYNLHQIGQIVQTACSPHVNILMCRVAVPECGSGDESRVKPCRALCEQVKKDCESTLSAKRLIWPSMLRCENLPRTACVQGPPDPITPAPSGTCEPITVSICEDISYTNTVLPNILGHRSQQEAGLAIHQFIPLIKVECSPQLKPFLCSVYTPKCVSGKPQPPCRTLCEKARSGCGRLMSNFGFPWPDALRCESFTTESCEESLPFNIPGTCQTMTAPFCKDLPYTEAFLPNSLGHKTQEEANLALHGFLPLDQLGCSAQLKPFLCSVHLPKCASGNGLAPCRTLCEQARSGCEPLMNRFGLNWPENLKCEAFTTESCEQYGLRDNSRMCEPITIPMCQGLSYNQTIFPNLLGHASQRDAVMKMSFFNSIVQTVCSADIQLFLCRVYTPECVEGQVQRPCRSFCEKARRNCEGLMSNYGVSWPNELRCDAFPEEMCISENNRKEVLMVEDVLSKLKTGGYTVLGKSLTLKTAHVLLTLMDTDKTGDLDVVEFFKLEHYVAVIRREYVENYESRTLSAVTQTQMKKAIAFHDFKLDEETFRALWVEYSSQDGIDYDAYVALLTKLKILKDRFQAHLLNLACDCRVASFSFKQVRRLDFFYISNIAGERCPQEFKILLILN</sequence>
<feature type="disulfide bond" evidence="3">
    <location>
        <begin position="424"/>
        <end position="470"/>
    </location>
</feature>
<keyword evidence="4" id="KW-0732">Signal</keyword>
<proteinExistence type="predicted"/>
<evidence type="ECO:0000259" key="5">
    <source>
        <dbReference type="PROSITE" id="PS50038"/>
    </source>
</evidence>
<evidence type="ECO:0000256" key="3">
    <source>
        <dbReference type="PROSITE-ProRule" id="PRU00090"/>
    </source>
</evidence>
<feature type="disulfide bond" evidence="3">
    <location>
        <begin position="337"/>
        <end position="375"/>
    </location>
</feature>
<feature type="disulfide bond" evidence="3">
    <location>
        <begin position="660"/>
        <end position="706"/>
    </location>
</feature>
<dbReference type="GO" id="GO:0035567">
    <property type="term" value="P:non-canonical Wnt signaling pathway"/>
    <property type="evidence" value="ECO:0007669"/>
    <property type="project" value="TreeGrafter"/>
</dbReference>
<dbReference type="SUPFAM" id="SSF47473">
    <property type="entry name" value="EF-hand"/>
    <property type="match status" value="1"/>
</dbReference>
<dbReference type="GO" id="GO:0017147">
    <property type="term" value="F:Wnt-protein binding"/>
    <property type="evidence" value="ECO:0007669"/>
    <property type="project" value="TreeGrafter"/>
</dbReference>
<dbReference type="PROSITE" id="PS50038">
    <property type="entry name" value="FZ"/>
    <property type="match status" value="6"/>
</dbReference>
<dbReference type="SUPFAM" id="SSF63501">
    <property type="entry name" value="Frizzled cysteine-rich domain"/>
    <property type="match status" value="6"/>
</dbReference>
<reference evidence="6" key="2">
    <citation type="submission" date="2025-09" db="UniProtKB">
        <authorList>
            <consortium name="Ensembl"/>
        </authorList>
    </citation>
    <scope>IDENTIFICATION</scope>
</reference>
<feature type="disulfide bond" evidence="3">
    <location>
        <begin position="416"/>
        <end position="477"/>
    </location>
</feature>
<dbReference type="Proteomes" id="UP000265000">
    <property type="component" value="Unplaced"/>
</dbReference>
<dbReference type="CDD" id="cd07066">
    <property type="entry name" value="CRD_FZ"/>
    <property type="match status" value="2"/>
</dbReference>
<feature type="disulfide bond" evidence="3">
    <location>
        <begin position="368"/>
        <end position="392"/>
    </location>
</feature>
<feature type="disulfide bond" evidence="3">
    <location>
        <begin position="542"/>
        <end position="588"/>
    </location>
</feature>